<name>L8GYG2_ACACF</name>
<evidence type="ECO:0000313" key="3">
    <source>
        <dbReference type="EMBL" id="ELR17568.1"/>
    </source>
</evidence>
<dbReference type="VEuPathDB" id="AmoebaDB:ACA1_063320"/>
<gene>
    <name evidence="3" type="ORF">ACA1_063320</name>
</gene>
<feature type="region of interest" description="Disordered" evidence="1">
    <location>
        <begin position="101"/>
        <end position="152"/>
    </location>
</feature>
<dbReference type="InterPro" id="IPR002716">
    <property type="entry name" value="PIN_dom"/>
</dbReference>
<dbReference type="Pfam" id="PF13638">
    <property type="entry name" value="PIN_4"/>
    <property type="match status" value="1"/>
</dbReference>
<dbReference type="GeneID" id="14917911"/>
<dbReference type="PANTHER" id="PTHR16161:SF0">
    <property type="entry name" value="TRANSCRIPTIONAL PROTEIN SWT1"/>
    <property type="match status" value="1"/>
</dbReference>
<dbReference type="RefSeq" id="XP_004339581.1">
    <property type="nucleotide sequence ID" value="XM_004339533.1"/>
</dbReference>
<protein>
    <recommendedName>
        <fullName evidence="2">PIN domain-containing protein</fullName>
    </recommendedName>
</protein>
<feature type="region of interest" description="Disordered" evidence="1">
    <location>
        <begin position="321"/>
        <end position="424"/>
    </location>
</feature>
<sequence length="497" mass="55286">MSTTSFVSPPPCAVCMRHCHGQRIVLGYDPARNIQLFACCSDCEGRWRGSPSTLTSMVVPHHQPPAKSVVDFTSPSFRINPAIVSPPLFQSQHVQHQLQQLKQLRKNQSASSKPHSPPRRLSNNKKRDSPPREVPPNDRSAASARNSHTANTIRARVEQTQRGMKMTPQLAEQLKSACFVVIDTNAWITSLDAVLSLKNYPHLTVIVPSAVVQELDGLKQDQGKDQLGSKARLAIKVIYDATAGGEQWIRGQRYDEHLGAALKIDNRDDEILSCALFFHTKVSPSVLITGDYGLALKCNINRVPTTDMRGLLECLPATSMSTSAPATHSRPTQPTATAAAKRKAADRQEPTNTATTMTAVAMPTKRRRTSAPVDIPGFCFSSSPQNSDNEDDDEPERQEAMQVQTREEELPQQPQQQQEEAEAVATGLRRLLSPDEDDEERGRSTSAHIWSAALRRSHNRTTFGRHRHPKHWYLAWRRSVCPPQDFSDSWAQPLQSV</sequence>
<organism evidence="3 4">
    <name type="scientific">Acanthamoeba castellanii (strain ATCC 30010 / Neff)</name>
    <dbReference type="NCBI Taxonomy" id="1257118"/>
    <lineage>
        <taxon>Eukaryota</taxon>
        <taxon>Amoebozoa</taxon>
        <taxon>Discosea</taxon>
        <taxon>Longamoebia</taxon>
        <taxon>Centramoebida</taxon>
        <taxon>Acanthamoebidae</taxon>
        <taxon>Acanthamoeba</taxon>
    </lineage>
</organism>
<dbReference type="AlphaFoldDB" id="L8GYG2"/>
<evidence type="ECO:0000313" key="4">
    <source>
        <dbReference type="Proteomes" id="UP000011083"/>
    </source>
</evidence>
<evidence type="ECO:0000256" key="1">
    <source>
        <dbReference type="SAM" id="MobiDB-lite"/>
    </source>
</evidence>
<accession>L8GYG2</accession>
<dbReference type="SUPFAM" id="SSF88723">
    <property type="entry name" value="PIN domain-like"/>
    <property type="match status" value="1"/>
</dbReference>
<reference evidence="3 4" key="1">
    <citation type="journal article" date="2013" name="Genome Biol.">
        <title>Genome of Acanthamoeba castellanii highlights extensive lateral gene transfer and early evolution of tyrosine kinase signaling.</title>
        <authorList>
            <person name="Clarke M."/>
            <person name="Lohan A.J."/>
            <person name="Liu B."/>
            <person name="Lagkouvardos I."/>
            <person name="Roy S."/>
            <person name="Zafar N."/>
            <person name="Bertelli C."/>
            <person name="Schilde C."/>
            <person name="Kianianmomeni A."/>
            <person name="Burglin T.R."/>
            <person name="Frech C."/>
            <person name="Turcotte B."/>
            <person name="Kopec K.O."/>
            <person name="Synnott J.M."/>
            <person name="Choo C."/>
            <person name="Paponov I."/>
            <person name="Finkler A."/>
            <person name="Soon Heng Tan C."/>
            <person name="Hutchins A.P."/>
            <person name="Weinmeier T."/>
            <person name="Rattei T."/>
            <person name="Chu J.S."/>
            <person name="Gimenez G."/>
            <person name="Irimia M."/>
            <person name="Rigden D.J."/>
            <person name="Fitzpatrick D.A."/>
            <person name="Lorenzo-Morales J."/>
            <person name="Bateman A."/>
            <person name="Chiu C.H."/>
            <person name="Tang P."/>
            <person name="Hegemann P."/>
            <person name="Fromm H."/>
            <person name="Raoult D."/>
            <person name="Greub G."/>
            <person name="Miranda-Saavedra D."/>
            <person name="Chen N."/>
            <person name="Nash P."/>
            <person name="Ginger M.L."/>
            <person name="Horn M."/>
            <person name="Schaap P."/>
            <person name="Caler L."/>
            <person name="Loftus B."/>
        </authorList>
    </citation>
    <scope>NUCLEOTIDE SEQUENCE [LARGE SCALE GENOMIC DNA]</scope>
    <source>
        <strain evidence="3 4">Neff</strain>
    </source>
</reference>
<feature type="compositionally biased region" description="Low complexity" evidence="1">
    <location>
        <begin position="330"/>
        <end position="339"/>
    </location>
</feature>
<dbReference type="EMBL" id="KB007974">
    <property type="protein sequence ID" value="ELR17568.1"/>
    <property type="molecule type" value="Genomic_DNA"/>
</dbReference>
<dbReference type="PANTHER" id="PTHR16161">
    <property type="entry name" value="TRANSCRIPTIONAL PROTEIN SWT1"/>
    <property type="match status" value="1"/>
</dbReference>
<dbReference type="CDD" id="cd18727">
    <property type="entry name" value="PIN_Swt1-like"/>
    <property type="match status" value="1"/>
</dbReference>
<dbReference type="Gene3D" id="3.40.50.1010">
    <property type="entry name" value="5'-nuclease"/>
    <property type="match status" value="1"/>
</dbReference>
<feature type="compositionally biased region" description="Low complexity" evidence="1">
    <location>
        <begin position="350"/>
        <end position="363"/>
    </location>
</feature>
<dbReference type="Proteomes" id="UP000011083">
    <property type="component" value="Unassembled WGS sequence"/>
</dbReference>
<dbReference type="OrthoDB" id="548295at2759"/>
<dbReference type="InterPro" id="IPR029060">
    <property type="entry name" value="PIN-like_dom_sf"/>
</dbReference>
<dbReference type="KEGG" id="acan:ACA1_063320"/>
<dbReference type="InterPro" id="IPR052626">
    <property type="entry name" value="SWT1_Regulator"/>
</dbReference>
<dbReference type="SMART" id="SM00670">
    <property type="entry name" value="PINc"/>
    <property type="match status" value="1"/>
</dbReference>
<keyword evidence="4" id="KW-1185">Reference proteome</keyword>
<proteinExistence type="predicted"/>
<evidence type="ECO:0000259" key="2">
    <source>
        <dbReference type="SMART" id="SM00670"/>
    </source>
</evidence>
<dbReference type="GO" id="GO:0005634">
    <property type="term" value="C:nucleus"/>
    <property type="evidence" value="ECO:0007669"/>
    <property type="project" value="TreeGrafter"/>
</dbReference>
<feature type="compositionally biased region" description="Polar residues" evidence="1">
    <location>
        <begin position="143"/>
        <end position="152"/>
    </location>
</feature>
<feature type="domain" description="PIN" evidence="2">
    <location>
        <begin position="178"/>
        <end position="296"/>
    </location>
</feature>